<evidence type="ECO:0000313" key="2">
    <source>
        <dbReference type="Proteomes" id="UP000594820"/>
    </source>
</evidence>
<organism evidence="1 2">
    <name type="scientific">Gordonia phage Lilbeanie</name>
    <dbReference type="NCBI Taxonomy" id="2794947"/>
    <lineage>
        <taxon>Viruses</taxon>
        <taxon>Duplodnaviria</taxon>
        <taxon>Heunggongvirae</taxon>
        <taxon>Uroviricota</taxon>
        <taxon>Caudoviricetes</taxon>
        <taxon>Stackebrandtviridae</taxon>
        <taxon>Lilbeanievirus</taxon>
        <taxon>Lilbeanievirus lilbeanie</taxon>
    </lineage>
</organism>
<dbReference type="EMBL" id="MW314850">
    <property type="protein sequence ID" value="QPO17094.1"/>
    <property type="molecule type" value="Genomic_DNA"/>
</dbReference>
<evidence type="ECO:0000313" key="1">
    <source>
        <dbReference type="EMBL" id="QPO17094.1"/>
    </source>
</evidence>
<dbReference type="RefSeq" id="YP_010002577.1">
    <property type="nucleotide sequence ID" value="NC_053246.1"/>
</dbReference>
<dbReference type="GeneID" id="63027128"/>
<accession>A0A7T1KS78</accession>
<reference evidence="1 2" key="1">
    <citation type="submission" date="2020-12" db="EMBL/GenBank/DDBJ databases">
        <authorList>
            <person name="Mahalingham V.A."/>
            <person name="Abad L.A."/>
            <person name="Dennis E.A."/>
            <person name="Alston T.C."/>
            <person name="Buckley J.R."/>
            <person name="Cao N.T."/>
            <person name="Cole K.B."/>
            <person name="Davis H.C."/>
            <person name="Fisher D.E."/>
            <person name="Jennings A.R."/>
            <person name="Litwin A.R."/>
            <person name="McCartney J.B."/>
            <person name="Mitchell K.E."/>
            <person name="Nasser J.B."/>
            <person name="Paudel P."/>
            <person name="Richoux S.A."/>
            <person name="Sisung K.L."/>
            <person name="Smith M.L."/>
            <person name="Sonnier C.R."/>
            <person name="Underwood K.G."/>
            <person name="Hunter C.W."/>
            <person name="Gottschalck B.A."/>
            <person name="Wiggina Z.F."/>
            <person name="Spears T.J."/>
            <person name="Hancock A.M."/>
            <person name="Gissendanner C.R."/>
            <person name="Findley A.M."/>
            <person name="Garlena R.A."/>
            <person name="Russell D.A."/>
            <person name="Jacobs-Sera D."/>
            <person name="Hatfull G.F."/>
        </authorList>
    </citation>
    <scope>NUCLEOTIDE SEQUENCE [LARGE SCALE GENOMIC DNA]</scope>
</reference>
<proteinExistence type="predicted"/>
<sequence>MNKTTAHLTAAGMVYDLADFSDPKLDGPTALQVDRMGRVRGHLAAWNTPHIGYPRKRVVPPKSFTNYDHFHQGVVETQDGDLPVGVLTLGTGHAGEGDALSAAAHYDNTGTAVAVVRAGEDQHGIWLAGRLLPGTDSERRDELRRSGVSGDWREVPTSKGPNLELVAALAVNVPGFPIPRTETLVAAGSERPTALVAAGIVMPRTGPITREEIEEVTLAAVERAQRIVEERQSIRASGHAELQAIIENQTKAEARALVASAEAEIVAARRESIEREFLSILAAGVPKTDDQKAAPLRRYWTKGKGLARWATNPHPYDTLVAQLEQEIKTGMTPDDIKGLAANYYHAVFKRWPGKKKGKATKADGALVAAAENWYAADRTEPQADVPADAPRDDGMIALLPAQAEQIALPGGDPGTELHLTLAYFPDASRMNAEELTGTVTRVAMDRDRIDGRLSGRAEIGREEICAVWLVDAPGLSEFREKLLAALGDRAPKSDFDGFLPHVTAGKGLPLTDLPVGGEVTFDRVRISVGGSHTDIPLGITSANFVTGELT</sequence>
<dbReference type="SUPFAM" id="SSF55144">
    <property type="entry name" value="LigT-like"/>
    <property type="match status" value="1"/>
</dbReference>
<dbReference type="Gene3D" id="3.90.1140.10">
    <property type="entry name" value="Cyclic phosphodiesterase"/>
    <property type="match status" value="1"/>
</dbReference>
<dbReference type="Pfam" id="PF13563">
    <property type="entry name" value="2_5_RNA_ligase2"/>
    <property type="match status" value="1"/>
</dbReference>
<dbReference type="KEGG" id="vg:63027128"/>
<gene>
    <name evidence="1" type="primary">16</name>
    <name evidence="1" type="ORF">SEA_LILBEANIE_16</name>
</gene>
<protein>
    <submittedName>
        <fullName evidence="1">RNA ligase</fullName>
    </submittedName>
</protein>
<dbReference type="GO" id="GO:0016874">
    <property type="term" value="F:ligase activity"/>
    <property type="evidence" value="ECO:0007669"/>
    <property type="project" value="UniProtKB-KW"/>
</dbReference>
<name>A0A7T1KS78_9CAUD</name>
<dbReference type="InterPro" id="IPR009097">
    <property type="entry name" value="Cyclic_Pdiesterase"/>
</dbReference>
<keyword evidence="2" id="KW-1185">Reference proteome</keyword>
<dbReference type="Proteomes" id="UP000594820">
    <property type="component" value="Segment"/>
</dbReference>
<keyword evidence="1" id="KW-0436">Ligase</keyword>